<dbReference type="PANTHER" id="PTHR10566">
    <property type="entry name" value="CHAPERONE-ACTIVITY OF BC1 COMPLEX CABC1 -RELATED"/>
    <property type="match status" value="1"/>
</dbReference>
<evidence type="ECO:0000313" key="5">
    <source>
        <dbReference type="Proteomes" id="UP001516023"/>
    </source>
</evidence>
<evidence type="ECO:0000259" key="3">
    <source>
        <dbReference type="Pfam" id="PF03109"/>
    </source>
</evidence>
<dbReference type="Pfam" id="PF03109">
    <property type="entry name" value="ABC1"/>
    <property type="match status" value="1"/>
</dbReference>
<keyword evidence="5" id="KW-1185">Reference proteome</keyword>
<dbReference type="Proteomes" id="UP001516023">
    <property type="component" value="Unassembled WGS sequence"/>
</dbReference>
<reference evidence="4 5" key="1">
    <citation type="journal article" date="2020" name="G3 (Bethesda)">
        <title>Improved Reference Genome for Cyclotella cryptica CCMP332, a Model for Cell Wall Morphogenesis, Salinity Adaptation, and Lipid Production in Diatoms (Bacillariophyta).</title>
        <authorList>
            <person name="Roberts W.R."/>
            <person name="Downey K.M."/>
            <person name="Ruck E.C."/>
            <person name="Traller J.C."/>
            <person name="Alverson A.J."/>
        </authorList>
    </citation>
    <scope>NUCLEOTIDE SEQUENCE [LARGE SCALE GENOMIC DNA]</scope>
    <source>
        <strain evidence="4 5">CCMP332</strain>
    </source>
</reference>
<accession>A0ABD3QUU5</accession>
<comment type="caution">
    <text evidence="4">The sequence shown here is derived from an EMBL/GenBank/DDBJ whole genome shotgun (WGS) entry which is preliminary data.</text>
</comment>
<dbReference type="InterPro" id="IPR011009">
    <property type="entry name" value="Kinase-like_dom_sf"/>
</dbReference>
<sequence length="1006" mass="110348">MNFSSVSFAWWLSLSTSTAFTTMETRRLHNSHLSMLQEQKFDAILTTKRNKNLGYDERTGRFFEVSRSESLSAVNNKSTDVMTDPETLGDANGNESSEMQSIIDIPPMPKDGFYGMNVTGEINGVKMTSSKQTLKRKITAEQDDNIPTIEPISNSGNKNNFADRLANSGAVSAAAMATAAVNAAVSMKTLTAPSTDKSYISLDSGSKPATDTDGLPLVYDKDLIEAYWKKERGALNQRWSYFVGKAVPFLTKLVALFISEGEINERHIPALSRQARMDLQDLGPTFIKAGQMMSVRPDVLPQATLDELTKLQDSVVPFDTGIAVRQIEEELGGPLGQFFTSISEEPVAAASLAQVYVATLNDGKDTRVAVKVQRPQVLSVVSKDLYVLRRAAEVFQGLVERFAPQQKTNYVDLLNEWSIGFYTELDFSNEAKNQQKLRSALIDAGIKGVTVPKVYENLCTRKVLVSEWIDGVKLSDCSPDEIAEVTPIAQEAFLTQLFQFGFFHADPHPGNILKLNEPTPEGHTVVLIDCGLMASIDSADQDHMISAVIHLANKDYASLVDDFIRLKILPTNCDRAAIIPLMDKALSPYVKGGGAKKYEAELRRMYGMEENSVSSQVGGFQAMTQDALTVLNDIPFSIPPYFAILGKLNHKSASPSLQILRVLIVLWIIDCKFECQGRAIVTLEGIALTGNENYGIIMESYPFIARKMLAENRPEIQQALQEVLFSVTDNESSSGLKLTRLLALLNNASGAVGTKEGSAFVDLDAIPQDGLSLSDGLKLLLSENAESLRKLLEDEVENIADLFFRQITRKGMTEAIVTFTPPRPPTLPFVGDILSPPKVQLDEIPLPFLLPSKTGNGITPSVSLMTVNDFTDIIAPKLSREEEIYAISLADAAEQFVGTRASSFLRGDGLISTHTAKLVLAAASTGFLGNRNFLGTPAVKNTLNALSGVLEMLDQGKTEKKMEIILLDATSKLSEDEKIRLDDIVTELTRRILKRVRERVASRSVA</sequence>
<gene>
    <name evidence="4" type="ORF">HJC23_007573</name>
</gene>
<organism evidence="4 5">
    <name type="scientific">Cyclotella cryptica</name>
    <dbReference type="NCBI Taxonomy" id="29204"/>
    <lineage>
        <taxon>Eukaryota</taxon>
        <taxon>Sar</taxon>
        <taxon>Stramenopiles</taxon>
        <taxon>Ochrophyta</taxon>
        <taxon>Bacillariophyta</taxon>
        <taxon>Coscinodiscophyceae</taxon>
        <taxon>Thalassiosirophycidae</taxon>
        <taxon>Stephanodiscales</taxon>
        <taxon>Stephanodiscaceae</taxon>
        <taxon>Cyclotella</taxon>
    </lineage>
</organism>
<evidence type="ECO:0000313" key="4">
    <source>
        <dbReference type="EMBL" id="KAL3802796.1"/>
    </source>
</evidence>
<dbReference type="AlphaFoldDB" id="A0ABD3QUU5"/>
<dbReference type="InterPro" id="IPR050154">
    <property type="entry name" value="UbiB_kinase"/>
</dbReference>
<feature type="signal peptide" evidence="2">
    <location>
        <begin position="1"/>
        <end position="19"/>
    </location>
</feature>
<dbReference type="EMBL" id="JABMIG020000017">
    <property type="protein sequence ID" value="KAL3802796.1"/>
    <property type="molecule type" value="Genomic_DNA"/>
</dbReference>
<keyword evidence="2" id="KW-0732">Signal</keyword>
<dbReference type="CDD" id="cd05121">
    <property type="entry name" value="ABC1_ADCK3-like"/>
    <property type="match status" value="1"/>
</dbReference>
<dbReference type="InterPro" id="IPR004147">
    <property type="entry name" value="ABC1_dom"/>
</dbReference>
<evidence type="ECO:0000256" key="1">
    <source>
        <dbReference type="ARBA" id="ARBA00009670"/>
    </source>
</evidence>
<evidence type="ECO:0000256" key="2">
    <source>
        <dbReference type="SAM" id="SignalP"/>
    </source>
</evidence>
<name>A0ABD3QUU5_9STRA</name>
<feature type="chain" id="PRO_5044883441" description="ABC1 atypical kinase-like domain-containing protein" evidence="2">
    <location>
        <begin position="20"/>
        <end position="1006"/>
    </location>
</feature>
<comment type="similarity">
    <text evidence="1">Belongs to the protein kinase superfamily. ADCK protein kinase family.</text>
</comment>
<protein>
    <recommendedName>
        <fullName evidence="3">ABC1 atypical kinase-like domain-containing protein</fullName>
    </recommendedName>
</protein>
<dbReference type="SUPFAM" id="SSF56112">
    <property type="entry name" value="Protein kinase-like (PK-like)"/>
    <property type="match status" value="1"/>
</dbReference>
<dbReference type="PANTHER" id="PTHR10566:SF121">
    <property type="entry name" value="PROTEIN KINASE DOMAIN-CONTAINING PROTEIN"/>
    <property type="match status" value="1"/>
</dbReference>
<proteinExistence type="inferred from homology"/>
<feature type="domain" description="ABC1 atypical kinase-like" evidence="3">
    <location>
        <begin position="310"/>
        <end position="560"/>
    </location>
</feature>